<feature type="compositionally biased region" description="Basic residues" evidence="1">
    <location>
        <begin position="86"/>
        <end position="99"/>
    </location>
</feature>
<gene>
    <name evidence="2" type="ORF">DB88DRAFT_442498</name>
</gene>
<evidence type="ECO:0000313" key="2">
    <source>
        <dbReference type="EMBL" id="KAK1922110.1"/>
    </source>
</evidence>
<feature type="region of interest" description="Disordered" evidence="1">
    <location>
        <begin position="176"/>
        <end position="251"/>
    </location>
</feature>
<evidence type="ECO:0000313" key="3">
    <source>
        <dbReference type="Proteomes" id="UP001182556"/>
    </source>
</evidence>
<comment type="caution">
    <text evidence="2">The sequence shown here is derived from an EMBL/GenBank/DDBJ whole genome shotgun (WGS) entry which is preliminary data.</text>
</comment>
<keyword evidence="3" id="KW-1185">Reference proteome</keyword>
<organism evidence="2 3">
    <name type="scientific">Papiliotrema laurentii</name>
    <name type="common">Cryptococcus laurentii</name>
    <dbReference type="NCBI Taxonomy" id="5418"/>
    <lineage>
        <taxon>Eukaryota</taxon>
        <taxon>Fungi</taxon>
        <taxon>Dikarya</taxon>
        <taxon>Basidiomycota</taxon>
        <taxon>Agaricomycotina</taxon>
        <taxon>Tremellomycetes</taxon>
        <taxon>Tremellales</taxon>
        <taxon>Rhynchogastremaceae</taxon>
        <taxon>Papiliotrema</taxon>
    </lineage>
</organism>
<dbReference type="Proteomes" id="UP001182556">
    <property type="component" value="Unassembled WGS sequence"/>
</dbReference>
<dbReference type="AlphaFoldDB" id="A0AAD9CX58"/>
<name>A0AAD9CX58_PAPLA</name>
<feature type="compositionally biased region" description="Low complexity" evidence="1">
    <location>
        <begin position="100"/>
        <end position="111"/>
    </location>
</feature>
<dbReference type="EMBL" id="JAODAN010000009">
    <property type="protein sequence ID" value="KAK1922110.1"/>
    <property type="molecule type" value="Genomic_DNA"/>
</dbReference>
<evidence type="ECO:0000256" key="1">
    <source>
        <dbReference type="SAM" id="MobiDB-lite"/>
    </source>
</evidence>
<reference evidence="2" key="1">
    <citation type="submission" date="2023-02" db="EMBL/GenBank/DDBJ databases">
        <title>Identification and recombinant expression of a fungal hydrolase from Papiliotrema laurentii that hydrolyzes apple cutin and clears colloidal polyester polyurethane.</title>
        <authorList>
            <consortium name="DOE Joint Genome Institute"/>
            <person name="Roman V.A."/>
            <person name="Bojanowski C."/>
            <person name="Crable B.R."/>
            <person name="Wagner D.N."/>
            <person name="Hung C.S."/>
            <person name="Nadeau L.J."/>
            <person name="Schratz L."/>
            <person name="Haridas S."/>
            <person name="Pangilinan J."/>
            <person name="Lipzen A."/>
            <person name="Na H."/>
            <person name="Yan M."/>
            <person name="Ng V."/>
            <person name="Grigoriev I.V."/>
            <person name="Spatafora J.W."/>
            <person name="Barlow D."/>
            <person name="Biffinger J."/>
            <person name="Kelley-Loughnane N."/>
            <person name="Varaljay V.A."/>
            <person name="Crookes-Goodson W.J."/>
        </authorList>
    </citation>
    <scope>NUCLEOTIDE SEQUENCE</scope>
    <source>
        <strain evidence="2">5307AH</strain>
    </source>
</reference>
<protein>
    <submittedName>
        <fullName evidence="2">Uncharacterized protein</fullName>
    </submittedName>
</protein>
<accession>A0AAD9CX58</accession>
<feature type="region of interest" description="Disordered" evidence="1">
    <location>
        <begin position="271"/>
        <end position="290"/>
    </location>
</feature>
<feature type="region of interest" description="Disordered" evidence="1">
    <location>
        <begin position="1"/>
        <end position="124"/>
    </location>
</feature>
<proteinExistence type="predicted"/>
<sequence length="618" mass="68179">MATNTGASTARAHTPHTRLDQVDTAHTLLNPDRSPSSHRPKHEPSKSRVHIQSPRAERRMSPTETIYPDPQAAHAAFEDERANNPLHRRVPTPYSRRRSVSSIRSNHSARSARTDGGSVDSEKTLGGAAATDAIIGPDEPHFGSSRGIGPPRDAIQVIGLGRKEPRHRKYDSHLLKPAIRGAAGSGSSQISPDTGGRQDKPLPSRPSSFIVRTGDHSPLGPEFRYISQRPPERPSLTPRSQSRSHVRSGSQLGGLRSLLSSLSLDPALPLTAGGAAQGARPPFARRSTSRTESVIVPADDLFTYLRVVELPSWSAWPSDKESKRYTASLGSLINPVRSKGLDQMPWAWHRRMEAAEAARSTGRALISWEATGRHWEKKILEWLDDNVPIEPIEPANRWGSQIFALPAHGFDTLEFFDEAAEISDDLGLLSWLTGSVLQTAVSTLHMLRYSSQSFTFHLVPSSSPTPYASPAHALWDGIGTLALVNKADQLDRAMVVEVRPPSVCDGGVMREFAKSGRMEGWWHLPAQYCVGETGQANLLQAQVYDACVQNQVYFFVVTNTKHWVFGHFNSNYTKCWVGHVVERKQRDPNVMQCLVAWAVRAVDEASGICFWLAQSCRR</sequence>